<organism evidence="4 5">
    <name type="scientific">Leptothoe kymatousa TAU-MAC 1615</name>
    <dbReference type="NCBI Taxonomy" id="2364775"/>
    <lineage>
        <taxon>Bacteria</taxon>
        <taxon>Bacillati</taxon>
        <taxon>Cyanobacteriota</taxon>
        <taxon>Cyanophyceae</taxon>
        <taxon>Nodosilineales</taxon>
        <taxon>Cymatolegaceae</taxon>
        <taxon>Leptothoe</taxon>
        <taxon>Leptothoe kymatousa</taxon>
    </lineage>
</organism>
<dbReference type="Gene3D" id="3.40.640.10">
    <property type="entry name" value="Type I PLP-dependent aspartate aminotransferase-like (Major domain)"/>
    <property type="match status" value="1"/>
</dbReference>
<dbReference type="GO" id="GO:0008483">
    <property type="term" value="F:transaminase activity"/>
    <property type="evidence" value="ECO:0007669"/>
    <property type="project" value="UniProtKB-KW"/>
</dbReference>
<dbReference type="InterPro" id="IPR015424">
    <property type="entry name" value="PyrdxlP-dep_Trfase"/>
</dbReference>
<proteinExistence type="predicted"/>
<gene>
    <name evidence="4" type="ORF">IXB28_03160</name>
</gene>
<evidence type="ECO:0000313" key="4">
    <source>
        <dbReference type="EMBL" id="MBT9311194.1"/>
    </source>
</evidence>
<dbReference type="PANTHER" id="PTHR13693">
    <property type="entry name" value="CLASS II AMINOTRANSFERASE/8-AMINO-7-OXONONANOATE SYNTHASE"/>
    <property type="match status" value="1"/>
</dbReference>
<comment type="caution">
    <text evidence="4">The sequence shown here is derived from an EMBL/GenBank/DDBJ whole genome shotgun (WGS) entry which is preliminary data.</text>
</comment>
<evidence type="ECO:0000313" key="5">
    <source>
        <dbReference type="Proteomes" id="UP001196661"/>
    </source>
</evidence>
<reference evidence="4 5" key="1">
    <citation type="journal article" date="2021" name="Mar. Drugs">
        <title>Genome Reduction and Secondary Metabolism of the Marine Sponge-Associated Cyanobacterium Leptothoe.</title>
        <authorList>
            <person name="Konstantinou D."/>
            <person name="Popin R.V."/>
            <person name="Fewer D.P."/>
            <person name="Sivonen K."/>
            <person name="Gkelis S."/>
        </authorList>
    </citation>
    <scope>NUCLEOTIDE SEQUENCE [LARGE SCALE GENOMIC DNA]</scope>
    <source>
        <strain evidence="4 5">TAU-MAC 1615</strain>
    </source>
</reference>
<dbReference type="InterPro" id="IPR004839">
    <property type="entry name" value="Aminotransferase_I/II_large"/>
</dbReference>
<dbReference type="InterPro" id="IPR015422">
    <property type="entry name" value="PyrdxlP-dep_Trfase_small"/>
</dbReference>
<keyword evidence="4" id="KW-0032">Aminotransferase</keyword>
<dbReference type="InterPro" id="IPR050087">
    <property type="entry name" value="AON_synthase_class-II"/>
</dbReference>
<dbReference type="Proteomes" id="UP001196661">
    <property type="component" value="Unassembled WGS sequence"/>
</dbReference>
<sequence length="427" mass="47000">MEVVNDYVQRLHASGLYPDKFICHQKNGNQIEVEEQGTGKRHKVLTFCTNDVLGMAQDDAVTQAAIDSIRRYGTSNSSCSVLSGRIDLHRQLEEEISAFKHLPHTQLFLNAWMALQALMDGFCHLAVPVPGFKHTRETIIFSDVLNHGCIIAAVVNADNRSGKMFGHNPKVRVKAYRHCDMDDLERKMRRYVRPDDRVIVISDAVFSMDGDVVPLPRMLDIMEDYPGSLVVMDEAHASGAIGGKGEGIYDHFGITPQSVIERGIVPVIMTTFSKFAGSAGAAISAPNRELIDLLDVSPTSIGTISLPPPVTAAALESIRLVRSEPERVAKLQANTRYLRSKLVAAGFDAIGETNVIPVLLPPDLDPKAYARALMEEYGIWVSAIWFIAKPRLRITANALHTQAEMDRLVESMVAVREKIGGAVAQYA</sequence>
<evidence type="ECO:0000259" key="3">
    <source>
        <dbReference type="Pfam" id="PF00155"/>
    </source>
</evidence>
<dbReference type="RefSeq" id="WP_215617092.1">
    <property type="nucleotide sequence ID" value="NZ_JADOER010000004.1"/>
</dbReference>
<accession>A0ABS5Y018</accession>
<protein>
    <submittedName>
        <fullName evidence="4">Pyridoxal phosphate-dependent aminotransferase family protein</fullName>
    </submittedName>
</protein>
<feature type="domain" description="Aminotransferase class I/classII large" evidence="3">
    <location>
        <begin position="43"/>
        <end position="411"/>
    </location>
</feature>
<evidence type="ECO:0000256" key="1">
    <source>
        <dbReference type="ARBA" id="ARBA00001933"/>
    </source>
</evidence>
<dbReference type="InterPro" id="IPR015421">
    <property type="entry name" value="PyrdxlP-dep_Trfase_major"/>
</dbReference>
<dbReference type="SUPFAM" id="SSF53383">
    <property type="entry name" value="PLP-dependent transferases"/>
    <property type="match status" value="1"/>
</dbReference>
<comment type="cofactor">
    <cofactor evidence="1">
        <name>pyridoxal 5'-phosphate</name>
        <dbReference type="ChEBI" id="CHEBI:597326"/>
    </cofactor>
</comment>
<name>A0ABS5Y018_9CYAN</name>
<dbReference type="Pfam" id="PF00155">
    <property type="entry name" value="Aminotran_1_2"/>
    <property type="match status" value="1"/>
</dbReference>
<evidence type="ECO:0000256" key="2">
    <source>
        <dbReference type="ARBA" id="ARBA00022679"/>
    </source>
</evidence>
<dbReference type="Gene3D" id="3.90.1150.10">
    <property type="entry name" value="Aspartate Aminotransferase, domain 1"/>
    <property type="match status" value="1"/>
</dbReference>
<keyword evidence="2" id="KW-0808">Transferase</keyword>
<keyword evidence="5" id="KW-1185">Reference proteome</keyword>
<dbReference type="EMBL" id="JADOER010000004">
    <property type="protein sequence ID" value="MBT9311194.1"/>
    <property type="molecule type" value="Genomic_DNA"/>
</dbReference>